<dbReference type="Gene3D" id="2.20.70.10">
    <property type="match status" value="1"/>
</dbReference>
<feature type="domain" description="WW" evidence="5">
    <location>
        <begin position="245"/>
        <end position="279"/>
    </location>
</feature>
<feature type="region of interest" description="Disordered" evidence="3">
    <location>
        <begin position="267"/>
        <end position="313"/>
    </location>
</feature>
<reference evidence="6" key="2">
    <citation type="submission" date="2020-11" db="EMBL/GenBank/DDBJ databases">
        <authorList>
            <person name="McCartney M.A."/>
            <person name="Auch B."/>
            <person name="Kono T."/>
            <person name="Mallez S."/>
            <person name="Becker A."/>
            <person name="Gohl D.M."/>
            <person name="Silverstein K.A.T."/>
            <person name="Koren S."/>
            <person name="Bechman K.B."/>
            <person name="Herman A."/>
            <person name="Abrahante J.E."/>
            <person name="Garbe J."/>
        </authorList>
    </citation>
    <scope>NUCLEOTIDE SEQUENCE</scope>
    <source>
        <strain evidence="6">Duluth1</strain>
        <tissue evidence="6">Whole animal</tissue>
    </source>
</reference>
<evidence type="ECO:0000313" key="6">
    <source>
        <dbReference type="EMBL" id="KAH3717138.1"/>
    </source>
</evidence>
<evidence type="ECO:0000259" key="4">
    <source>
        <dbReference type="PROSITE" id="PS50002"/>
    </source>
</evidence>
<dbReference type="PROSITE" id="PS50020">
    <property type="entry name" value="WW_DOMAIN_2"/>
    <property type="match status" value="1"/>
</dbReference>
<dbReference type="Proteomes" id="UP000828390">
    <property type="component" value="Unassembled WGS sequence"/>
</dbReference>
<proteinExistence type="predicted"/>
<feature type="region of interest" description="Disordered" evidence="3">
    <location>
        <begin position="106"/>
        <end position="126"/>
    </location>
</feature>
<dbReference type="InterPro" id="IPR001202">
    <property type="entry name" value="WW_dom"/>
</dbReference>
<sequence length="431" mass="48228">MAGPALNFTHDKFPRVKVLYAYQYEDDHKEQIHMEEGEIFYLLNSDSKEWFCVCRPDSPESEFYVPSAYVEVLASVRDGYLPQSKVDQSNNTGVIELRLNKEISISGQVESGSTNSKQNMDDDDDDDYMNVESHALKSNVGVSSFKGQTLETNANRPPSLDGDADDDYVNLADYREKAGLTSDGSTIPVNDSNQSKWPKLFFHRKTKSDVGDIGDYANLDEIRSHMKLPPQQEALPQLSQGRLVKPLGEDWQQFEEIKTKRPFYHNTKTGECKWKPPKGNYHQQKEKKRQVGGQSPTGSLSPESPDPNKTFFPQNVSTAEQKFANLFAPPSQSRVNRPPHQRHNTFSMILETGSGNGPATVMTGPPPPKSATLPKSFSTQDFSAPVHLDTIQDGRRESNESINSLHNCVNINETVEGMLNKCKIAIGKKPS</sequence>
<feature type="compositionally biased region" description="Polar residues" evidence="3">
    <location>
        <begin position="106"/>
        <end position="118"/>
    </location>
</feature>
<feature type="region of interest" description="Disordered" evidence="3">
    <location>
        <begin position="142"/>
        <end position="164"/>
    </location>
</feature>
<organism evidence="6 7">
    <name type="scientific">Dreissena polymorpha</name>
    <name type="common">Zebra mussel</name>
    <name type="synonym">Mytilus polymorpha</name>
    <dbReference type="NCBI Taxonomy" id="45954"/>
    <lineage>
        <taxon>Eukaryota</taxon>
        <taxon>Metazoa</taxon>
        <taxon>Spiralia</taxon>
        <taxon>Lophotrochozoa</taxon>
        <taxon>Mollusca</taxon>
        <taxon>Bivalvia</taxon>
        <taxon>Autobranchia</taxon>
        <taxon>Heteroconchia</taxon>
        <taxon>Euheterodonta</taxon>
        <taxon>Imparidentia</taxon>
        <taxon>Neoheterodontei</taxon>
        <taxon>Myida</taxon>
        <taxon>Dreissenoidea</taxon>
        <taxon>Dreissenidae</taxon>
        <taxon>Dreissena</taxon>
    </lineage>
</organism>
<dbReference type="SMART" id="SM00326">
    <property type="entry name" value="SH3"/>
    <property type="match status" value="1"/>
</dbReference>
<evidence type="ECO:0000256" key="3">
    <source>
        <dbReference type="SAM" id="MobiDB-lite"/>
    </source>
</evidence>
<evidence type="ECO:0000256" key="1">
    <source>
        <dbReference type="ARBA" id="ARBA00022443"/>
    </source>
</evidence>
<dbReference type="SMART" id="SM00456">
    <property type="entry name" value="WW"/>
    <property type="match status" value="1"/>
</dbReference>
<keyword evidence="1 2" id="KW-0728">SH3 domain</keyword>
<evidence type="ECO:0000256" key="2">
    <source>
        <dbReference type="PROSITE-ProRule" id="PRU00192"/>
    </source>
</evidence>
<evidence type="ECO:0000313" key="7">
    <source>
        <dbReference type="Proteomes" id="UP000828390"/>
    </source>
</evidence>
<dbReference type="SUPFAM" id="SSF50044">
    <property type="entry name" value="SH3-domain"/>
    <property type="match status" value="1"/>
</dbReference>
<dbReference type="InterPro" id="IPR036028">
    <property type="entry name" value="SH3-like_dom_sf"/>
</dbReference>
<reference evidence="6" key="1">
    <citation type="journal article" date="2019" name="bioRxiv">
        <title>The Genome of the Zebra Mussel, Dreissena polymorpha: A Resource for Invasive Species Research.</title>
        <authorList>
            <person name="McCartney M.A."/>
            <person name="Auch B."/>
            <person name="Kono T."/>
            <person name="Mallez S."/>
            <person name="Zhang Y."/>
            <person name="Obille A."/>
            <person name="Becker A."/>
            <person name="Abrahante J.E."/>
            <person name="Garbe J."/>
            <person name="Badalamenti J.P."/>
            <person name="Herman A."/>
            <person name="Mangelson H."/>
            <person name="Liachko I."/>
            <person name="Sullivan S."/>
            <person name="Sone E.D."/>
            <person name="Koren S."/>
            <person name="Silverstein K.A.T."/>
            <person name="Beckman K.B."/>
            <person name="Gohl D.M."/>
        </authorList>
    </citation>
    <scope>NUCLEOTIDE SEQUENCE</scope>
    <source>
        <strain evidence="6">Duluth1</strain>
        <tissue evidence="6">Whole animal</tissue>
    </source>
</reference>
<comment type="caution">
    <text evidence="6">The sequence shown here is derived from an EMBL/GenBank/DDBJ whole genome shotgun (WGS) entry which is preliminary data.</text>
</comment>
<feature type="domain" description="SH3" evidence="4">
    <location>
        <begin position="11"/>
        <end position="75"/>
    </location>
</feature>
<dbReference type="AlphaFoldDB" id="A0A9D4HH28"/>
<keyword evidence="7" id="KW-1185">Reference proteome</keyword>
<dbReference type="Gene3D" id="2.30.30.40">
    <property type="entry name" value="SH3 Domains"/>
    <property type="match status" value="1"/>
</dbReference>
<dbReference type="PROSITE" id="PS50002">
    <property type="entry name" value="SH3"/>
    <property type="match status" value="1"/>
</dbReference>
<feature type="compositionally biased region" description="Polar residues" evidence="3">
    <location>
        <begin position="142"/>
        <end position="156"/>
    </location>
</feature>
<gene>
    <name evidence="6" type="ORF">DPMN_059917</name>
</gene>
<evidence type="ECO:0000259" key="5">
    <source>
        <dbReference type="PROSITE" id="PS50020"/>
    </source>
</evidence>
<dbReference type="EMBL" id="JAIWYP010000013">
    <property type="protein sequence ID" value="KAH3717138.1"/>
    <property type="molecule type" value="Genomic_DNA"/>
</dbReference>
<name>A0A9D4HH28_DREPO</name>
<feature type="non-terminal residue" evidence="6">
    <location>
        <position position="1"/>
    </location>
</feature>
<protein>
    <submittedName>
        <fullName evidence="6">Uncharacterized protein</fullName>
    </submittedName>
</protein>
<dbReference type="InterPro" id="IPR001452">
    <property type="entry name" value="SH3_domain"/>
</dbReference>
<accession>A0A9D4HH28</accession>
<feature type="compositionally biased region" description="Polar residues" evidence="3">
    <location>
        <begin position="292"/>
        <end position="302"/>
    </location>
</feature>